<dbReference type="EMBL" id="BGPR01008597">
    <property type="protein sequence ID" value="GBN34821.1"/>
    <property type="molecule type" value="Genomic_DNA"/>
</dbReference>
<proteinExistence type="predicted"/>
<evidence type="ECO:0000313" key="2">
    <source>
        <dbReference type="Proteomes" id="UP000499080"/>
    </source>
</evidence>
<reference evidence="1 2" key="1">
    <citation type="journal article" date="2019" name="Sci. Rep.">
        <title>Orb-weaving spider Araneus ventricosus genome elucidates the spidroin gene catalogue.</title>
        <authorList>
            <person name="Kono N."/>
            <person name="Nakamura H."/>
            <person name="Ohtoshi R."/>
            <person name="Moran D.A.P."/>
            <person name="Shinohara A."/>
            <person name="Yoshida Y."/>
            <person name="Fujiwara M."/>
            <person name="Mori M."/>
            <person name="Tomita M."/>
            <person name="Arakawa K."/>
        </authorList>
    </citation>
    <scope>NUCLEOTIDE SEQUENCE [LARGE SCALE GENOMIC DNA]</scope>
</reference>
<name>A0A4Y2N632_ARAVE</name>
<protein>
    <submittedName>
        <fullName evidence="1">Uncharacterized protein</fullName>
    </submittedName>
</protein>
<keyword evidence="2" id="KW-1185">Reference proteome</keyword>
<dbReference type="Proteomes" id="UP000499080">
    <property type="component" value="Unassembled WGS sequence"/>
</dbReference>
<dbReference type="AlphaFoldDB" id="A0A4Y2N632"/>
<accession>A0A4Y2N632</accession>
<comment type="caution">
    <text evidence="1">The sequence shown here is derived from an EMBL/GenBank/DDBJ whole genome shotgun (WGS) entry which is preliminary data.</text>
</comment>
<gene>
    <name evidence="1" type="ORF">AVEN_51003_1</name>
</gene>
<evidence type="ECO:0000313" key="1">
    <source>
        <dbReference type="EMBL" id="GBN34821.1"/>
    </source>
</evidence>
<sequence length="119" mass="12867">MTAGTVRLLRKPLSSPNTSGQAPLKKKASAAGVKSITLNEMGWKFQIGIRTFRTAIVFFLKRRMGRSRIDRGTACQISKPDCVASAGMSSSMDIHSSYPSFCIPSGGSMTITNDHVPCR</sequence>
<organism evidence="1 2">
    <name type="scientific">Araneus ventricosus</name>
    <name type="common">Orbweaver spider</name>
    <name type="synonym">Epeira ventricosa</name>
    <dbReference type="NCBI Taxonomy" id="182803"/>
    <lineage>
        <taxon>Eukaryota</taxon>
        <taxon>Metazoa</taxon>
        <taxon>Ecdysozoa</taxon>
        <taxon>Arthropoda</taxon>
        <taxon>Chelicerata</taxon>
        <taxon>Arachnida</taxon>
        <taxon>Araneae</taxon>
        <taxon>Araneomorphae</taxon>
        <taxon>Entelegynae</taxon>
        <taxon>Araneoidea</taxon>
        <taxon>Araneidae</taxon>
        <taxon>Araneus</taxon>
    </lineage>
</organism>